<evidence type="ECO:0000313" key="3">
    <source>
        <dbReference type="WBParaSite" id="L893_g21127.t1"/>
    </source>
</evidence>
<evidence type="ECO:0000256" key="1">
    <source>
        <dbReference type="SAM" id="SignalP"/>
    </source>
</evidence>
<accession>A0A1I7YZN1</accession>
<evidence type="ECO:0000313" key="2">
    <source>
        <dbReference type="Proteomes" id="UP000095287"/>
    </source>
</evidence>
<dbReference type="WBParaSite" id="L893_g21127.t1">
    <property type="protein sequence ID" value="L893_g21127.t1"/>
    <property type="gene ID" value="L893_g21127"/>
</dbReference>
<protein>
    <submittedName>
        <fullName evidence="3">Lipoprotein</fullName>
    </submittedName>
</protein>
<reference evidence="3" key="1">
    <citation type="submission" date="2016-11" db="UniProtKB">
        <authorList>
            <consortium name="WormBaseParasite"/>
        </authorList>
    </citation>
    <scope>IDENTIFICATION</scope>
</reference>
<keyword evidence="2" id="KW-1185">Reference proteome</keyword>
<feature type="chain" id="PRO_5009312775" evidence="1">
    <location>
        <begin position="18"/>
        <end position="206"/>
    </location>
</feature>
<sequence>MKSFFVVAAALLATAFACTDLKDNIVKIANVGSGLNVEFADVLAATYDSNHNPACAGSGPSVRLPGIVRLVSGQITVKKAMSLEKNSDVLATLQKDSFLIGKVCVNGKSKNFMVPDSDCHINLCAEAGHLGHADLCKLFETPGVHTLGDLQGDLKGFNGTVAIPAVTGMIKDVIKGTWKTEFTLVSNGETLAHVKAPSNEEWIDVE</sequence>
<dbReference type="AlphaFoldDB" id="A0A1I7YZN1"/>
<dbReference type="Proteomes" id="UP000095287">
    <property type="component" value="Unplaced"/>
</dbReference>
<organism evidence="2 3">
    <name type="scientific">Steinernema glaseri</name>
    <dbReference type="NCBI Taxonomy" id="37863"/>
    <lineage>
        <taxon>Eukaryota</taxon>
        <taxon>Metazoa</taxon>
        <taxon>Ecdysozoa</taxon>
        <taxon>Nematoda</taxon>
        <taxon>Chromadorea</taxon>
        <taxon>Rhabditida</taxon>
        <taxon>Tylenchina</taxon>
        <taxon>Panagrolaimomorpha</taxon>
        <taxon>Strongyloidoidea</taxon>
        <taxon>Steinernematidae</taxon>
        <taxon>Steinernema</taxon>
    </lineage>
</organism>
<name>A0A1I7YZN1_9BILA</name>
<proteinExistence type="predicted"/>
<keyword evidence="1" id="KW-0732">Signal</keyword>
<feature type="signal peptide" evidence="1">
    <location>
        <begin position="1"/>
        <end position="17"/>
    </location>
</feature>
<dbReference type="PROSITE" id="PS51257">
    <property type="entry name" value="PROKAR_LIPOPROTEIN"/>
    <property type="match status" value="1"/>
</dbReference>